<dbReference type="STRING" id="1048834.TC41_2929"/>
<proteinExistence type="predicted"/>
<dbReference type="KEGG" id="aad:TC41_2929"/>
<organism evidence="2 3">
    <name type="scientific">Alicyclobacillus acidocaldarius (strain Tc-4-1)</name>
    <name type="common">Bacillus acidocaldarius</name>
    <dbReference type="NCBI Taxonomy" id="1048834"/>
    <lineage>
        <taxon>Bacteria</taxon>
        <taxon>Bacillati</taxon>
        <taxon>Bacillota</taxon>
        <taxon>Bacilli</taxon>
        <taxon>Bacillales</taxon>
        <taxon>Alicyclobacillaceae</taxon>
        <taxon>Alicyclobacillus</taxon>
    </lineage>
</organism>
<keyword evidence="1" id="KW-1133">Transmembrane helix</keyword>
<dbReference type="HOGENOM" id="CLU_3148679_0_0_9"/>
<evidence type="ECO:0000313" key="2">
    <source>
        <dbReference type="EMBL" id="AEJ44819.1"/>
    </source>
</evidence>
<feature type="transmembrane region" description="Helical" evidence="1">
    <location>
        <begin position="12"/>
        <end position="35"/>
    </location>
</feature>
<gene>
    <name evidence="2" type="ordered locus">TC41_2929</name>
</gene>
<accession>F8IKQ3</accession>
<protein>
    <submittedName>
        <fullName evidence="2">Uncharacterized protein</fullName>
    </submittedName>
</protein>
<dbReference type="Proteomes" id="UP000000292">
    <property type="component" value="Chromosome"/>
</dbReference>
<sequence>MYKEAFTNLNIGAGSVIAVVLAVFGLLLSVVTLKFTGFNKMESQMEGA</sequence>
<reference evidence="3" key="2">
    <citation type="submission" date="2011-06" db="EMBL/GenBank/DDBJ databases">
        <title>The complete genome sequence of Alicyclobacillus acidocaldarius sp. Tc-4-1.</title>
        <authorList>
            <person name="Chen Y."/>
            <person name="He Y."/>
            <person name="Dong Z."/>
            <person name="Hu S."/>
        </authorList>
    </citation>
    <scope>NUCLEOTIDE SEQUENCE [LARGE SCALE GENOMIC DNA]</scope>
    <source>
        <strain evidence="3">Tc-4-1</strain>
    </source>
</reference>
<reference evidence="2 3" key="1">
    <citation type="journal article" date="2011" name="J. Bacteriol.">
        <title>Complete Genome Sequence of Alicyclobacillus acidocaldarius Strain Tc-4-1.</title>
        <authorList>
            <person name="Chen Y."/>
            <person name="He Y."/>
            <person name="Zhang B."/>
            <person name="Yang J."/>
            <person name="Li W."/>
            <person name="Dong Z."/>
            <person name="Hu S."/>
        </authorList>
    </citation>
    <scope>NUCLEOTIDE SEQUENCE [LARGE SCALE GENOMIC DNA]</scope>
    <source>
        <strain evidence="2 3">Tc-4-1</strain>
    </source>
</reference>
<evidence type="ECO:0000256" key="1">
    <source>
        <dbReference type="SAM" id="Phobius"/>
    </source>
</evidence>
<evidence type="ECO:0000313" key="3">
    <source>
        <dbReference type="Proteomes" id="UP000000292"/>
    </source>
</evidence>
<keyword evidence="1" id="KW-0812">Transmembrane</keyword>
<name>F8IKQ3_ALIAT</name>
<dbReference type="PATRIC" id="fig|1048834.4.peg.2783"/>
<dbReference type="EMBL" id="CP002902">
    <property type="protein sequence ID" value="AEJ44819.1"/>
    <property type="molecule type" value="Genomic_DNA"/>
</dbReference>
<dbReference type="AlphaFoldDB" id="F8IKQ3"/>
<dbReference type="eggNOG" id="COG1175">
    <property type="taxonomic scope" value="Bacteria"/>
</dbReference>
<keyword evidence="1" id="KW-0472">Membrane</keyword>